<sequence length="179" mass="20167">MDPTSMQVQVSKVRKVGRAGVVVETTSVEAAEKLKKAVPPTLRVMEPRSRKLLVALRNLSGDPSGEVVITALYEQNMRTKHPDWSLDKLRKSCRVAFKKSRREGSTTTVVLECEPELREVLVTLDRAYIGWEAVPICDFIDVTCCRKCQQYGHPEAHCRALKDLRHSIWVSSNTFASGR</sequence>
<dbReference type="Proteomes" id="UP000299102">
    <property type="component" value="Unassembled WGS sequence"/>
</dbReference>
<dbReference type="OrthoDB" id="10026072at2759"/>
<keyword evidence="2" id="KW-1185">Reference proteome</keyword>
<dbReference type="AlphaFoldDB" id="A0A4C1XRS3"/>
<gene>
    <name evidence="1" type="ORF">EVAR_85138_1</name>
</gene>
<organism evidence="1 2">
    <name type="scientific">Eumeta variegata</name>
    <name type="common">Bagworm moth</name>
    <name type="synonym">Eumeta japonica</name>
    <dbReference type="NCBI Taxonomy" id="151549"/>
    <lineage>
        <taxon>Eukaryota</taxon>
        <taxon>Metazoa</taxon>
        <taxon>Ecdysozoa</taxon>
        <taxon>Arthropoda</taxon>
        <taxon>Hexapoda</taxon>
        <taxon>Insecta</taxon>
        <taxon>Pterygota</taxon>
        <taxon>Neoptera</taxon>
        <taxon>Endopterygota</taxon>
        <taxon>Lepidoptera</taxon>
        <taxon>Glossata</taxon>
        <taxon>Ditrysia</taxon>
        <taxon>Tineoidea</taxon>
        <taxon>Psychidae</taxon>
        <taxon>Oiketicinae</taxon>
        <taxon>Eumeta</taxon>
    </lineage>
</organism>
<name>A0A4C1XRS3_EUMVA</name>
<accession>A0A4C1XRS3</accession>
<protein>
    <submittedName>
        <fullName evidence="1">Uncharacterized protein</fullName>
    </submittedName>
</protein>
<evidence type="ECO:0000313" key="2">
    <source>
        <dbReference type="Proteomes" id="UP000299102"/>
    </source>
</evidence>
<dbReference type="EMBL" id="BGZK01000941">
    <property type="protein sequence ID" value="GBP65870.1"/>
    <property type="molecule type" value="Genomic_DNA"/>
</dbReference>
<evidence type="ECO:0000313" key="1">
    <source>
        <dbReference type="EMBL" id="GBP65870.1"/>
    </source>
</evidence>
<comment type="caution">
    <text evidence="1">The sequence shown here is derived from an EMBL/GenBank/DDBJ whole genome shotgun (WGS) entry which is preliminary data.</text>
</comment>
<proteinExistence type="predicted"/>
<reference evidence="1 2" key="1">
    <citation type="journal article" date="2019" name="Commun. Biol.">
        <title>The bagworm genome reveals a unique fibroin gene that provides high tensile strength.</title>
        <authorList>
            <person name="Kono N."/>
            <person name="Nakamura H."/>
            <person name="Ohtoshi R."/>
            <person name="Tomita M."/>
            <person name="Numata K."/>
            <person name="Arakawa K."/>
        </authorList>
    </citation>
    <scope>NUCLEOTIDE SEQUENCE [LARGE SCALE GENOMIC DNA]</scope>
</reference>